<dbReference type="SUPFAM" id="SSF55658">
    <property type="entry name" value="L9 N-domain-like"/>
    <property type="match status" value="1"/>
</dbReference>
<dbReference type="InterPro" id="IPR009027">
    <property type="entry name" value="Ribosomal_bL9/RNase_H1_N"/>
</dbReference>
<feature type="domain" description="Ribonuclease H1 N-terminal" evidence="1">
    <location>
        <begin position="83"/>
        <end position="128"/>
    </location>
</feature>
<dbReference type="OrthoDB" id="407198at2759"/>
<evidence type="ECO:0000313" key="2">
    <source>
        <dbReference type="EMBL" id="KAF2135166.1"/>
    </source>
</evidence>
<accession>A0A6A6AU96</accession>
<dbReference type="Proteomes" id="UP000799438">
    <property type="component" value="Unassembled WGS sequence"/>
</dbReference>
<dbReference type="EMBL" id="ML995648">
    <property type="protein sequence ID" value="KAF2135166.1"/>
    <property type="molecule type" value="Genomic_DNA"/>
</dbReference>
<dbReference type="GeneID" id="54299063"/>
<feature type="domain" description="Ribonuclease H1 N-terminal" evidence="1">
    <location>
        <begin position="10"/>
        <end position="54"/>
    </location>
</feature>
<dbReference type="RefSeq" id="XP_033390885.1">
    <property type="nucleotide sequence ID" value="XM_033541567.1"/>
</dbReference>
<reference evidence="2" key="1">
    <citation type="journal article" date="2020" name="Stud. Mycol.">
        <title>101 Dothideomycetes genomes: a test case for predicting lifestyles and emergence of pathogens.</title>
        <authorList>
            <person name="Haridas S."/>
            <person name="Albert R."/>
            <person name="Binder M."/>
            <person name="Bloem J."/>
            <person name="Labutti K."/>
            <person name="Salamov A."/>
            <person name="Andreopoulos B."/>
            <person name="Baker S."/>
            <person name="Barry K."/>
            <person name="Bills G."/>
            <person name="Bluhm B."/>
            <person name="Cannon C."/>
            <person name="Castanera R."/>
            <person name="Culley D."/>
            <person name="Daum C."/>
            <person name="Ezra D."/>
            <person name="Gonzalez J."/>
            <person name="Henrissat B."/>
            <person name="Kuo A."/>
            <person name="Liang C."/>
            <person name="Lipzen A."/>
            <person name="Lutzoni F."/>
            <person name="Magnuson J."/>
            <person name="Mondo S."/>
            <person name="Nolan M."/>
            <person name="Ohm R."/>
            <person name="Pangilinan J."/>
            <person name="Park H.-J."/>
            <person name="Ramirez L."/>
            <person name="Alfaro M."/>
            <person name="Sun H."/>
            <person name="Tritt A."/>
            <person name="Yoshinaga Y."/>
            <person name="Zwiers L.-H."/>
            <person name="Turgeon B."/>
            <person name="Goodwin S."/>
            <person name="Spatafora J."/>
            <person name="Crous P."/>
            <person name="Grigoriev I."/>
        </authorList>
    </citation>
    <scope>NUCLEOTIDE SEQUENCE</scope>
    <source>
        <strain evidence="2">CBS 121167</strain>
    </source>
</reference>
<dbReference type="AlphaFoldDB" id="A0A6A6AU96"/>
<name>A0A6A6AU96_9PEZI</name>
<protein>
    <recommendedName>
        <fullName evidence="1">Ribonuclease H1 N-terminal domain-containing protein</fullName>
    </recommendedName>
</protein>
<dbReference type="Pfam" id="PF01693">
    <property type="entry name" value="Cauli_VI"/>
    <property type="match status" value="2"/>
</dbReference>
<organism evidence="2 3">
    <name type="scientific">Aplosporella prunicola CBS 121167</name>
    <dbReference type="NCBI Taxonomy" id="1176127"/>
    <lineage>
        <taxon>Eukaryota</taxon>
        <taxon>Fungi</taxon>
        <taxon>Dikarya</taxon>
        <taxon>Ascomycota</taxon>
        <taxon>Pezizomycotina</taxon>
        <taxon>Dothideomycetes</taxon>
        <taxon>Dothideomycetes incertae sedis</taxon>
        <taxon>Botryosphaeriales</taxon>
        <taxon>Aplosporellaceae</taxon>
        <taxon>Aplosporella</taxon>
    </lineage>
</organism>
<keyword evidence="3" id="KW-1185">Reference proteome</keyword>
<proteinExistence type="predicted"/>
<evidence type="ECO:0000259" key="1">
    <source>
        <dbReference type="Pfam" id="PF01693"/>
    </source>
</evidence>
<gene>
    <name evidence="2" type="ORF">K452DRAFT_293426</name>
</gene>
<sequence length="188" mass="21048">MTRPGPKKEFYAVADSPYLDIPTIFSSWGSVHPLVTGCRSVHQGFPTLEEAKQYMRKKGIESFKECIQEGAGNTTPIRGQECYFAVANGVRPGIYRNYFGDDGAKIPADKHPGACHKSFRTKAQAEAFIEDWKSMFAEICKQKIRSELDRGVRPVDIGIAQKPILTLLNKQSDVEEAINRLEQLNLAQ</sequence>
<dbReference type="Gene3D" id="3.40.970.10">
    <property type="entry name" value="Ribonuclease H1, N-terminal domain"/>
    <property type="match status" value="2"/>
</dbReference>
<evidence type="ECO:0000313" key="3">
    <source>
        <dbReference type="Proteomes" id="UP000799438"/>
    </source>
</evidence>
<dbReference type="InterPro" id="IPR037056">
    <property type="entry name" value="RNase_H1_N_sf"/>
</dbReference>
<dbReference type="InterPro" id="IPR011320">
    <property type="entry name" value="RNase_H1_N"/>
</dbReference>